<dbReference type="InterPro" id="IPR047817">
    <property type="entry name" value="ABC2_TM_bact-type"/>
</dbReference>
<dbReference type="EMBL" id="FP565814">
    <property type="protein sequence ID" value="CBH25512.1"/>
    <property type="molecule type" value="Genomic_DNA"/>
</dbReference>
<dbReference type="GO" id="GO:0043190">
    <property type="term" value="C:ATP-binding cassette (ABC) transporter complex"/>
    <property type="evidence" value="ECO:0007669"/>
    <property type="project" value="InterPro"/>
</dbReference>
<keyword evidence="3 5" id="KW-1133">Transmembrane helix</keyword>
<protein>
    <recommendedName>
        <fullName evidence="5">Transport permease protein</fullName>
    </recommendedName>
</protein>
<dbReference type="InterPro" id="IPR051784">
    <property type="entry name" value="Nod_factor_ABC_transporter"/>
</dbReference>
<name>D5HBV7_SALRM</name>
<comment type="caution">
    <text evidence="5">Lacks conserved residue(s) required for the propagation of feature annotation.</text>
</comment>
<keyword evidence="4 5" id="KW-0472">Membrane</keyword>
<proteinExistence type="inferred from homology"/>
<dbReference type="Proteomes" id="UP000000933">
    <property type="component" value="Chromosome"/>
</dbReference>
<evidence type="ECO:0000256" key="2">
    <source>
        <dbReference type="ARBA" id="ARBA00022692"/>
    </source>
</evidence>
<dbReference type="PANTHER" id="PTHR43229">
    <property type="entry name" value="NODULATION PROTEIN J"/>
    <property type="match status" value="1"/>
</dbReference>
<feature type="domain" description="ABC transmembrane type-2" evidence="6">
    <location>
        <begin position="30"/>
        <end position="263"/>
    </location>
</feature>
<reference evidence="7 8" key="1">
    <citation type="journal article" date="2010" name="ISME J.">
        <title>Fine-scale evolution: genomic, phenotypic and ecological differentiation in two coexisting Salinibacter ruber strains.</title>
        <authorList>
            <person name="Pena A."/>
            <person name="Teeling H."/>
            <person name="Huerta-Cepas J."/>
            <person name="Santos F."/>
            <person name="Yarza P."/>
            <person name="Brito-Echeverria J."/>
            <person name="Lucio M."/>
            <person name="Schmitt-Kopplin P."/>
            <person name="Meseguer I."/>
            <person name="Schenowitz C."/>
            <person name="Dossat C."/>
            <person name="Barbe V."/>
            <person name="Dopazo J."/>
            <person name="Rossello-Mora R."/>
            <person name="Schuler M."/>
            <person name="Glockner F.O."/>
            <person name="Amann R."/>
            <person name="Gabaldon T."/>
            <person name="Anton J."/>
        </authorList>
    </citation>
    <scope>NUCLEOTIDE SEQUENCE [LARGE SCALE GENOMIC DNA]</scope>
    <source>
        <strain evidence="7 8">M8</strain>
    </source>
</reference>
<evidence type="ECO:0000313" key="7">
    <source>
        <dbReference type="EMBL" id="CBH25512.1"/>
    </source>
</evidence>
<dbReference type="PROSITE" id="PS51012">
    <property type="entry name" value="ABC_TM2"/>
    <property type="match status" value="1"/>
</dbReference>
<feature type="transmembrane region" description="Helical" evidence="5">
    <location>
        <begin position="143"/>
        <end position="167"/>
    </location>
</feature>
<organism evidence="7 8">
    <name type="scientific">Salinibacter ruber (strain M8)</name>
    <dbReference type="NCBI Taxonomy" id="761659"/>
    <lineage>
        <taxon>Bacteria</taxon>
        <taxon>Pseudomonadati</taxon>
        <taxon>Rhodothermota</taxon>
        <taxon>Rhodothermia</taxon>
        <taxon>Rhodothermales</taxon>
        <taxon>Salinibacteraceae</taxon>
        <taxon>Salinibacter</taxon>
    </lineage>
</organism>
<gene>
    <name evidence="7" type="ordered locus">SRM_02591</name>
</gene>
<dbReference type="PANTHER" id="PTHR43229:SF2">
    <property type="entry name" value="NODULATION PROTEIN J"/>
    <property type="match status" value="1"/>
</dbReference>
<comment type="subcellular location">
    <subcellularLocation>
        <location evidence="5">Cell membrane</location>
        <topology evidence="5">Multi-pass membrane protein</topology>
    </subcellularLocation>
    <subcellularLocation>
        <location evidence="1">Membrane</location>
        <topology evidence="1">Multi-pass membrane protein</topology>
    </subcellularLocation>
</comment>
<dbReference type="KEGG" id="srm:SRM_02591"/>
<dbReference type="Pfam" id="PF01061">
    <property type="entry name" value="ABC2_membrane"/>
    <property type="match status" value="1"/>
</dbReference>
<dbReference type="InterPro" id="IPR013525">
    <property type="entry name" value="ABC2_TM"/>
</dbReference>
<comment type="similarity">
    <text evidence="5">Belongs to the ABC-2 integral membrane protein family.</text>
</comment>
<accession>D5HBV7</accession>
<feature type="transmembrane region" description="Helical" evidence="5">
    <location>
        <begin position="65"/>
        <end position="90"/>
    </location>
</feature>
<feature type="transmembrane region" description="Helical" evidence="5">
    <location>
        <begin position="111"/>
        <end position="137"/>
    </location>
</feature>
<reference evidence="8" key="2">
    <citation type="submission" date="2010-04" db="EMBL/GenBank/DDBJ databases">
        <title>Genome sequence of Salinibacter ruber M8.</title>
        <authorList>
            <consortium name="Genoscope"/>
        </authorList>
    </citation>
    <scope>NUCLEOTIDE SEQUENCE [LARGE SCALE GENOMIC DNA]</scope>
    <source>
        <strain evidence="8">M8</strain>
    </source>
</reference>
<evidence type="ECO:0000256" key="3">
    <source>
        <dbReference type="ARBA" id="ARBA00022989"/>
    </source>
</evidence>
<dbReference type="HOGENOM" id="CLU_039483_2_3_10"/>
<dbReference type="AlphaFoldDB" id="D5HBV7"/>
<sequence length="267" mass="28092">MSFPSRRMSALRTIGALTAREMLKFVRDRSRVLGALAQPLALWLLLGLGFQNTFQPPQGSVGGSYGAFLLPGILALVLLFTAIFSTISIVEERTSGFLQAVLVAPTPRTALVFGTTLGGTLLATVQALLFLGALPLIDLSPGVAGVGMIVAVCLLTGLAFTALGFAIAWRMETTRGFHAVMNLFLLPLWFLSGAMFPVDGAAPVLQVVMWGNPVSYAVSGLRHGFHGFAGTPAALAGPGVCLAVTGAFAVLMTGLAVWQVRRPFFQT</sequence>
<dbReference type="PRINTS" id="PR00164">
    <property type="entry name" value="ABC2TRNSPORT"/>
</dbReference>
<evidence type="ECO:0000259" key="6">
    <source>
        <dbReference type="PROSITE" id="PS51012"/>
    </source>
</evidence>
<dbReference type="PIRSF" id="PIRSF006648">
    <property type="entry name" value="DrrB"/>
    <property type="match status" value="1"/>
</dbReference>
<keyword evidence="2 5" id="KW-0812">Transmembrane</keyword>
<evidence type="ECO:0000313" key="8">
    <source>
        <dbReference type="Proteomes" id="UP000000933"/>
    </source>
</evidence>
<feature type="transmembrane region" description="Helical" evidence="5">
    <location>
        <begin position="235"/>
        <end position="258"/>
    </location>
</feature>
<dbReference type="InterPro" id="IPR000412">
    <property type="entry name" value="ABC_2_transport"/>
</dbReference>
<evidence type="ECO:0000256" key="1">
    <source>
        <dbReference type="ARBA" id="ARBA00004141"/>
    </source>
</evidence>
<keyword evidence="5" id="KW-1003">Cell membrane</keyword>
<feature type="transmembrane region" description="Helical" evidence="5">
    <location>
        <begin position="179"/>
        <end position="198"/>
    </location>
</feature>
<keyword evidence="5" id="KW-0813">Transport</keyword>
<evidence type="ECO:0000256" key="5">
    <source>
        <dbReference type="RuleBase" id="RU361157"/>
    </source>
</evidence>
<evidence type="ECO:0000256" key="4">
    <source>
        <dbReference type="ARBA" id="ARBA00023136"/>
    </source>
</evidence>
<dbReference type="GO" id="GO:0140359">
    <property type="term" value="F:ABC-type transporter activity"/>
    <property type="evidence" value="ECO:0007669"/>
    <property type="project" value="InterPro"/>
</dbReference>